<accession>A0A1M6MBR0</accession>
<feature type="domain" description="Putative amidase" evidence="2">
    <location>
        <begin position="207"/>
        <end position="365"/>
    </location>
</feature>
<proteinExistence type="predicted"/>
<dbReference type="Proteomes" id="UP000184082">
    <property type="component" value="Unassembled WGS sequence"/>
</dbReference>
<keyword evidence="4" id="KW-1185">Reference proteome</keyword>
<dbReference type="Pfam" id="PF12671">
    <property type="entry name" value="Amidase_6"/>
    <property type="match status" value="1"/>
</dbReference>
<evidence type="ECO:0000313" key="3">
    <source>
        <dbReference type="EMBL" id="SHJ80932.1"/>
    </source>
</evidence>
<keyword evidence="1" id="KW-1133">Transmembrane helix</keyword>
<sequence length="370" mass="43822">MIVILSKKKLLIIIVAIFIIIGLFFIFKNNFDLLTLTIFNNDENVSSIIQNIFNMRNEAILKKDIAILKRLYDIKIRYGIWAYEHELKKMKYLHEWSEKQGIVFQKIRALAKVRWVNKTKKGYKVNLIVSTKYKYYYKDKPGEVNEFRIGTYHSIDIERKGENWVITREWYTDPFADSLHIDSLKSSEITQFIMNQNKRDFSNISNRRKRAVKYADRYCGAAADEKYGFKYNKKYKNYNPLGGDCANFASQILYEGGKFKQNNVWKYHKGGSKAWVNAHAFKNYMIYSKRASKIAYGTYEQVYKLSYKLLPGDFIAYEKKGRVIHISVVTGADSRGYAYVHSHNTDRYRVPWDLGWNDRGIKFWLVRVHY</sequence>
<dbReference type="AlphaFoldDB" id="A0A1M6MBR0"/>
<keyword evidence="1" id="KW-0812">Transmembrane</keyword>
<dbReference type="EMBL" id="FRAJ01000004">
    <property type="protein sequence ID" value="SHJ80932.1"/>
    <property type="molecule type" value="Genomic_DNA"/>
</dbReference>
<reference evidence="3 4" key="1">
    <citation type="submission" date="2016-11" db="EMBL/GenBank/DDBJ databases">
        <authorList>
            <person name="Jaros S."/>
            <person name="Januszkiewicz K."/>
            <person name="Wedrychowicz H."/>
        </authorList>
    </citation>
    <scope>NUCLEOTIDE SEQUENCE [LARGE SCALE GENOMIC DNA]</scope>
    <source>
        <strain evidence="3 4">DSM 14501</strain>
    </source>
</reference>
<dbReference type="PANTHER" id="PTHR40032">
    <property type="entry name" value="EXPORTED PROTEIN-RELATED"/>
    <property type="match status" value="1"/>
</dbReference>
<feature type="transmembrane region" description="Helical" evidence="1">
    <location>
        <begin position="10"/>
        <end position="27"/>
    </location>
</feature>
<evidence type="ECO:0000313" key="4">
    <source>
        <dbReference type="Proteomes" id="UP000184082"/>
    </source>
</evidence>
<evidence type="ECO:0000259" key="2">
    <source>
        <dbReference type="Pfam" id="PF12671"/>
    </source>
</evidence>
<gene>
    <name evidence="3" type="ORF">SAMN02745883_00476</name>
</gene>
<name>A0A1M6MBR0_9FIRM</name>
<dbReference type="RefSeq" id="WP_072965789.1">
    <property type="nucleotide sequence ID" value="NZ_FRAJ01000004.1"/>
</dbReference>
<dbReference type="STRING" id="1121266.SAMN02745883_00476"/>
<organism evidence="3 4">
    <name type="scientific">Caminicella sporogenes DSM 14501</name>
    <dbReference type="NCBI Taxonomy" id="1121266"/>
    <lineage>
        <taxon>Bacteria</taxon>
        <taxon>Bacillati</taxon>
        <taxon>Bacillota</taxon>
        <taxon>Clostridia</taxon>
        <taxon>Peptostreptococcales</taxon>
        <taxon>Caminicellaceae</taxon>
        <taxon>Caminicella</taxon>
    </lineage>
</organism>
<dbReference type="PANTHER" id="PTHR40032:SF1">
    <property type="entry name" value="EXPORTED PROTEIN"/>
    <property type="match status" value="1"/>
</dbReference>
<keyword evidence="1" id="KW-0472">Membrane</keyword>
<evidence type="ECO:0000256" key="1">
    <source>
        <dbReference type="SAM" id="Phobius"/>
    </source>
</evidence>
<dbReference type="InterPro" id="IPR024301">
    <property type="entry name" value="Amidase_6"/>
</dbReference>
<protein>
    <submittedName>
        <fullName evidence="3">Putative amidase domain-containing protein</fullName>
    </submittedName>
</protein>